<evidence type="ECO:0000313" key="1">
    <source>
        <dbReference type="EMBL" id="GAA3200668.1"/>
    </source>
</evidence>
<protein>
    <recommendedName>
        <fullName evidence="3">ClpX-type ZB domain-containing protein</fullName>
    </recommendedName>
</protein>
<gene>
    <name evidence="1" type="ORF">GCM10010468_13490</name>
</gene>
<sequence>MDNQQVPPPRTFVADGLNRAQRNGRACASCGKRWPRPAEPIGRLVTGQPLFVCDECVVAVEALITNDAQPVSLRSPLR</sequence>
<dbReference type="Proteomes" id="UP001501237">
    <property type="component" value="Unassembled WGS sequence"/>
</dbReference>
<reference evidence="2" key="1">
    <citation type="journal article" date="2019" name="Int. J. Syst. Evol. Microbiol.">
        <title>The Global Catalogue of Microorganisms (GCM) 10K type strain sequencing project: providing services to taxonomists for standard genome sequencing and annotation.</title>
        <authorList>
            <consortium name="The Broad Institute Genomics Platform"/>
            <consortium name="The Broad Institute Genome Sequencing Center for Infectious Disease"/>
            <person name="Wu L."/>
            <person name="Ma J."/>
        </authorList>
    </citation>
    <scope>NUCLEOTIDE SEQUENCE [LARGE SCALE GENOMIC DNA]</scope>
    <source>
        <strain evidence="2">JCM 9377</strain>
    </source>
</reference>
<organism evidence="1 2">
    <name type="scientific">Actinocorallia longicatena</name>
    <dbReference type="NCBI Taxonomy" id="111803"/>
    <lineage>
        <taxon>Bacteria</taxon>
        <taxon>Bacillati</taxon>
        <taxon>Actinomycetota</taxon>
        <taxon>Actinomycetes</taxon>
        <taxon>Streptosporangiales</taxon>
        <taxon>Thermomonosporaceae</taxon>
        <taxon>Actinocorallia</taxon>
    </lineage>
</organism>
<keyword evidence="2" id="KW-1185">Reference proteome</keyword>
<dbReference type="EMBL" id="BAAAUV010000003">
    <property type="protein sequence ID" value="GAA3200668.1"/>
    <property type="molecule type" value="Genomic_DNA"/>
</dbReference>
<proteinExistence type="predicted"/>
<evidence type="ECO:0008006" key="3">
    <source>
        <dbReference type="Google" id="ProtNLM"/>
    </source>
</evidence>
<comment type="caution">
    <text evidence="1">The sequence shown here is derived from an EMBL/GenBank/DDBJ whole genome shotgun (WGS) entry which is preliminary data.</text>
</comment>
<evidence type="ECO:0000313" key="2">
    <source>
        <dbReference type="Proteomes" id="UP001501237"/>
    </source>
</evidence>
<accession>A0ABP6Q587</accession>
<name>A0ABP6Q587_9ACTN</name>